<dbReference type="Proteomes" id="UP000550501">
    <property type="component" value="Unassembled WGS sequence"/>
</dbReference>
<comment type="caution">
    <text evidence="2">The sequence shown here is derived from an EMBL/GenBank/DDBJ whole genome shotgun (WGS) entry which is preliminary data.</text>
</comment>
<dbReference type="InterPro" id="IPR034660">
    <property type="entry name" value="DinB/YfiT-like"/>
</dbReference>
<name>A0A839QEN8_MYCIR</name>
<organism evidence="2 3">
    <name type="scientific">Mycolicibacterium iranicum</name>
    <name type="common">Mycobacterium iranicum</name>
    <dbReference type="NCBI Taxonomy" id="912594"/>
    <lineage>
        <taxon>Bacteria</taxon>
        <taxon>Bacillati</taxon>
        <taxon>Actinomycetota</taxon>
        <taxon>Actinomycetes</taxon>
        <taxon>Mycobacteriales</taxon>
        <taxon>Mycobacteriaceae</taxon>
        <taxon>Mycolicibacterium</taxon>
    </lineage>
</organism>
<protein>
    <recommendedName>
        <fullName evidence="1">DinB-like domain-containing protein</fullName>
    </recommendedName>
</protein>
<dbReference type="InterPro" id="IPR024775">
    <property type="entry name" value="DinB-like"/>
</dbReference>
<proteinExistence type="predicted"/>
<feature type="domain" description="DinB-like" evidence="1">
    <location>
        <begin position="19"/>
        <end position="170"/>
    </location>
</feature>
<accession>A0A839QEN8</accession>
<dbReference type="Pfam" id="PF12867">
    <property type="entry name" value="DinB_2"/>
    <property type="match status" value="1"/>
</dbReference>
<keyword evidence="3" id="KW-1185">Reference proteome</keyword>
<sequence>MRTDTSGATALMLDEVRRQFDLAWALTELHLDALTEADFLWEPADLCWTVHRGEDGTWVADFAEVEPDPVPVPTIAWLTWHIDFWWSAAIATLAGDELPEPTSIRWAGTGEQATARVRDLAAQWRNTMSALTSDDLAAPTGFPWPESSGRTVADTVLWVTVELTKNAAEIGQLRLLRAACR</sequence>
<evidence type="ECO:0000313" key="3">
    <source>
        <dbReference type="Proteomes" id="UP000550501"/>
    </source>
</evidence>
<evidence type="ECO:0000313" key="2">
    <source>
        <dbReference type="EMBL" id="MBB2992945.1"/>
    </source>
</evidence>
<dbReference type="AlphaFoldDB" id="A0A839QEN8"/>
<dbReference type="SUPFAM" id="SSF109854">
    <property type="entry name" value="DinB/YfiT-like putative metalloenzymes"/>
    <property type="match status" value="1"/>
</dbReference>
<evidence type="ECO:0000259" key="1">
    <source>
        <dbReference type="Pfam" id="PF12867"/>
    </source>
</evidence>
<gene>
    <name evidence="2" type="ORF">FHR72_004452</name>
</gene>
<dbReference type="EMBL" id="JACHVU010000013">
    <property type="protein sequence ID" value="MBB2992945.1"/>
    <property type="molecule type" value="Genomic_DNA"/>
</dbReference>
<reference evidence="2 3" key="1">
    <citation type="submission" date="2020-08" db="EMBL/GenBank/DDBJ databases">
        <title>The Agave Microbiome: Exploring the role of microbial communities in plant adaptations to desert environments.</title>
        <authorList>
            <person name="Partida-Martinez L.P."/>
        </authorList>
    </citation>
    <scope>NUCLEOTIDE SEQUENCE [LARGE SCALE GENOMIC DNA]</scope>
    <source>
        <strain evidence="2 3">AT2.18</strain>
    </source>
</reference>